<evidence type="ECO:0000256" key="9">
    <source>
        <dbReference type="ARBA" id="ARBA00048205"/>
    </source>
</evidence>
<dbReference type="PIRSF" id="PIRSF006621">
    <property type="entry name" value="Dus"/>
    <property type="match status" value="1"/>
</dbReference>
<comment type="catalytic activity">
    <reaction evidence="10">
        <text>a 5,6-dihydrouridine in tRNA + NAD(+) = a uridine in tRNA + NADH + H(+)</text>
        <dbReference type="Rhea" id="RHEA:54452"/>
        <dbReference type="Rhea" id="RHEA-COMP:13339"/>
        <dbReference type="Rhea" id="RHEA-COMP:13887"/>
        <dbReference type="ChEBI" id="CHEBI:15378"/>
        <dbReference type="ChEBI" id="CHEBI:57540"/>
        <dbReference type="ChEBI" id="CHEBI:57945"/>
        <dbReference type="ChEBI" id="CHEBI:65315"/>
        <dbReference type="ChEBI" id="CHEBI:74443"/>
    </reaction>
</comment>
<comment type="caution">
    <text evidence="15">The sequence shown here is derived from an EMBL/GenBank/DDBJ whole genome shotgun (WGS) entry which is preliminary data.</text>
</comment>
<dbReference type="GO" id="GO:0017150">
    <property type="term" value="F:tRNA dihydrouridine synthase activity"/>
    <property type="evidence" value="ECO:0007669"/>
    <property type="project" value="InterPro"/>
</dbReference>
<evidence type="ECO:0000256" key="12">
    <source>
        <dbReference type="PIRSR" id="PIRSR006621-1"/>
    </source>
</evidence>
<comment type="function">
    <text evidence="1 11">Catalyzes the synthesis of 5,6-dihydrouridine (D), a modified base found in the D-loop of most tRNAs, via the reduction of the C5-C6 double bond in target uridines.</text>
</comment>
<keyword evidence="6" id="KW-0521">NADP</keyword>
<keyword evidence="4 11" id="KW-0288">FMN</keyword>
<dbReference type="InterPro" id="IPR001269">
    <property type="entry name" value="DUS_fam"/>
</dbReference>
<organism evidence="15 16">
    <name type="scientific">Candidatus Kerfeldbacteria bacterium RIFCSPHIGHO2_02_FULL_42_14</name>
    <dbReference type="NCBI Taxonomy" id="1798540"/>
    <lineage>
        <taxon>Bacteria</taxon>
        <taxon>Candidatus Kerfeldiibacteriota</taxon>
    </lineage>
</organism>
<evidence type="ECO:0000256" key="2">
    <source>
        <dbReference type="ARBA" id="ARBA00022555"/>
    </source>
</evidence>
<dbReference type="InterPro" id="IPR013785">
    <property type="entry name" value="Aldolase_TIM"/>
</dbReference>
<evidence type="ECO:0000256" key="11">
    <source>
        <dbReference type="PIRNR" id="PIRNR006621"/>
    </source>
</evidence>
<evidence type="ECO:0000256" key="10">
    <source>
        <dbReference type="ARBA" id="ARBA00048802"/>
    </source>
</evidence>
<dbReference type="Gene3D" id="3.20.20.70">
    <property type="entry name" value="Aldolase class I"/>
    <property type="match status" value="1"/>
</dbReference>
<protein>
    <recommendedName>
        <fullName evidence="11">tRNA-dihydrouridine synthase</fullName>
        <ecNumber evidence="11">1.3.1.-</ecNumber>
    </recommendedName>
</protein>
<keyword evidence="5 11" id="KW-0819">tRNA processing</keyword>
<dbReference type="Proteomes" id="UP000177165">
    <property type="component" value="Unassembled WGS sequence"/>
</dbReference>
<evidence type="ECO:0000256" key="13">
    <source>
        <dbReference type="PIRSR" id="PIRSR006621-2"/>
    </source>
</evidence>
<dbReference type="Pfam" id="PF01207">
    <property type="entry name" value="Dus"/>
    <property type="match status" value="1"/>
</dbReference>
<dbReference type="EMBL" id="MHKB01000013">
    <property type="protein sequence ID" value="OGY78662.1"/>
    <property type="molecule type" value="Genomic_DNA"/>
</dbReference>
<accession>A0A1G2AP35</accession>
<evidence type="ECO:0000313" key="15">
    <source>
        <dbReference type="EMBL" id="OGY78662.1"/>
    </source>
</evidence>
<keyword evidence="7" id="KW-0694">RNA-binding</keyword>
<reference evidence="15 16" key="1">
    <citation type="journal article" date="2016" name="Nat. Commun.">
        <title>Thousands of microbial genomes shed light on interconnected biogeochemical processes in an aquifer system.</title>
        <authorList>
            <person name="Anantharaman K."/>
            <person name="Brown C.T."/>
            <person name="Hug L.A."/>
            <person name="Sharon I."/>
            <person name="Castelle C.J."/>
            <person name="Probst A.J."/>
            <person name="Thomas B.C."/>
            <person name="Singh A."/>
            <person name="Wilkins M.J."/>
            <person name="Karaoz U."/>
            <person name="Brodie E.L."/>
            <person name="Williams K.H."/>
            <person name="Hubbard S.S."/>
            <person name="Banfield J.F."/>
        </authorList>
    </citation>
    <scope>NUCLEOTIDE SEQUENCE [LARGE SCALE GENOMIC DNA]</scope>
</reference>
<feature type="binding site" evidence="13">
    <location>
        <position position="144"/>
    </location>
    <ligand>
        <name>FMN</name>
        <dbReference type="ChEBI" id="CHEBI:58210"/>
    </ligand>
</feature>
<feature type="binding site" evidence="13">
    <location>
        <position position="172"/>
    </location>
    <ligand>
        <name>FMN</name>
        <dbReference type="ChEBI" id="CHEBI:58210"/>
    </ligand>
</feature>
<keyword evidence="3 11" id="KW-0285">Flavoprotein</keyword>
<sequence>MIKGFYTTLRRPFFVLAPLDGVTDAVFRRIIAKYGKPDILYTEFTSVDALCSEGRAATLVNLKYSEKERPIVAQIFGSKPELFYKTAKLLCKLGFDGIDINMGCPEKTIVKSGSCAALIQKPKLAQKIIRATQEGASKIPVSVKTRIGFNEDETDTWIPALLATKPAAITIHGRTRKEMSKVPTHWDVIEKAVKIRDRLDSKTLIIGNGDVATLEDAKMKAKQYHVDGVMLGRAIFGNPWLFDERKKHVTQQERIKVFIEHAKLYERLFCKTKPFMLMKKHCKAYISGWPGAKILRKKLMETNSVQEMQKVIDS</sequence>
<evidence type="ECO:0000256" key="6">
    <source>
        <dbReference type="ARBA" id="ARBA00022857"/>
    </source>
</evidence>
<dbReference type="InterPro" id="IPR035587">
    <property type="entry name" value="DUS-like_FMN-bd"/>
</dbReference>
<name>A0A1G2AP35_9BACT</name>
<dbReference type="PANTHER" id="PTHR45846:SF1">
    <property type="entry name" value="TRNA-DIHYDROURIDINE(47) SYNTHASE [NAD(P)(+)]-LIKE"/>
    <property type="match status" value="1"/>
</dbReference>
<dbReference type="CDD" id="cd02801">
    <property type="entry name" value="DUS_like_FMN"/>
    <property type="match status" value="1"/>
</dbReference>
<comment type="catalytic activity">
    <reaction evidence="9">
        <text>a 5,6-dihydrouridine in tRNA + NADP(+) = a uridine in tRNA + NADPH + H(+)</text>
        <dbReference type="Rhea" id="RHEA:23624"/>
        <dbReference type="Rhea" id="RHEA-COMP:13339"/>
        <dbReference type="Rhea" id="RHEA-COMP:13887"/>
        <dbReference type="ChEBI" id="CHEBI:15378"/>
        <dbReference type="ChEBI" id="CHEBI:57783"/>
        <dbReference type="ChEBI" id="CHEBI:58349"/>
        <dbReference type="ChEBI" id="CHEBI:65315"/>
        <dbReference type="ChEBI" id="CHEBI:74443"/>
    </reaction>
</comment>
<comment type="similarity">
    <text evidence="11">Belongs to the dus family.</text>
</comment>
<evidence type="ECO:0000256" key="4">
    <source>
        <dbReference type="ARBA" id="ARBA00022643"/>
    </source>
</evidence>
<keyword evidence="8 11" id="KW-0560">Oxidoreductase</keyword>
<dbReference type="STRING" id="1798540.A3B74_04790"/>
<dbReference type="InterPro" id="IPR024036">
    <property type="entry name" value="tRNA-dHydroUridine_Synthase_C"/>
</dbReference>
<evidence type="ECO:0000256" key="8">
    <source>
        <dbReference type="ARBA" id="ARBA00023002"/>
    </source>
</evidence>
<evidence type="ECO:0000256" key="5">
    <source>
        <dbReference type="ARBA" id="ARBA00022694"/>
    </source>
</evidence>
<evidence type="ECO:0000256" key="3">
    <source>
        <dbReference type="ARBA" id="ARBA00022630"/>
    </source>
</evidence>
<feature type="binding site" evidence="13">
    <location>
        <begin position="232"/>
        <end position="233"/>
    </location>
    <ligand>
        <name>FMN</name>
        <dbReference type="ChEBI" id="CHEBI:58210"/>
    </ligand>
</feature>
<dbReference type="GO" id="GO:0050660">
    <property type="term" value="F:flavin adenine dinucleotide binding"/>
    <property type="evidence" value="ECO:0007669"/>
    <property type="project" value="InterPro"/>
</dbReference>
<feature type="binding site" evidence="13">
    <location>
        <position position="74"/>
    </location>
    <ligand>
        <name>FMN</name>
        <dbReference type="ChEBI" id="CHEBI:58210"/>
    </ligand>
</feature>
<proteinExistence type="inferred from homology"/>
<feature type="domain" description="DUS-like FMN-binding" evidence="14">
    <location>
        <begin position="16"/>
        <end position="310"/>
    </location>
</feature>
<feature type="active site" description="Proton donor" evidence="12">
    <location>
        <position position="104"/>
    </location>
</feature>
<gene>
    <name evidence="15" type="ORF">A3B74_04790</name>
</gene>
<dbReference type="SUPFAM" id="SSF51395">
    <property type="entry name" value="FMN-linked oxidoreductases"/>
    <property type="match status" value="1"/>
</dbReference>
<keyword evidence="13" id="KW-0547">Nucleotide-binding</keyword>
<evidence type="ECO:0000256" key="7">
    <source>
        <dbReference type="ARBA" id="ARBA00022884"/>
    </source>
</evidence>
<evidence type="ECO:0000313" key="16">
    <source>
        <dbReference type="Proteomes" id="UP000177165"/>
    </source>
</evidence>
<dbReference type="PANTHER" id="PTHR45846">
    <property type="entry name" value="TRNA-DIHYDROURIDINE(47) SYNTHASE [NAD(P)(+)]-LIKE"/>
    <property type="match status" value="1"/>
</dbReference>
<dbReference type="Gene3D" id="1.10.1200.80">
    <property type="entry name" value="Putative flavin oxidoreducatase, domain 2"/>
    <property type="match status" value="1"/>
</dbReference>
<comment type="cofactor">
    <cofactor evidence="11 13">
        <name>FMN</name>
        <dbReference type="ChEBI" id="CHEBI:58210"/>
    </cofactor>
</comment>
<evidence type="ECO:0000256" key="1">
    <source>
        <dbReference type="ARBA" id="ARBA00002790"/>
    </source>
</evidence>
<dbReference type="GO" id="GO:0000049">
    <property type="term" value="F:tRNA binding"/>
    <property type="evidence" value="ECO:0007669"/>
    <property type="project" value="UniProtKB-KW"/>
</dbReference>
<keyword evidence="2" id="KW-0820">tRNA-binding</keyword>
<evidence type="ECO:0000259" key="14">
    <source>
        <dbReference type="Pfam" id="PF01207"/>
    </source>
</evidence>
<dbReference type="AlphaFoldDB" id="A0A1G2AP35"/>
<dbReference type="EC" id="1.3.1.-" evidence="11"/>